<dbReference type="GO" id="GO:0003677">
    <property type="term" value="F:DNA binding"/>
    <property type="evidence" value="ECO:0007669"/>
    <property type="project" value="InterPro"/>
</dbReference>
<dbReference type="Pfam" id="PF13392">
    <property type="entry name" value="HNH_3"/>
    <property type="match status" value="1"/>
</dbReference>
<dbReference type="EMBL" id="PP952070">
    <property type="protein sequence ID" value="XDJ02259.1"/>
    <property type="molecule type" value="Genomic_DNA"/>
</dbReference>
<dbReference type="SUPFAM" id="SSF54171">
    <property type="entry name" value="DNA-binding domain"/>
    <property type="match status" value="1"/>
</dbReference>
<dbReference type="InterPro" id="IPR016177">
    <property type="entry name" value="DNA-bd_dom_sf"/>
</dbReference>
<keyword evidence="2" id="KW-0378">Hydrolase</keyword>
<feature type="domain" description="HNH nuclease" evidence="1">
    <location>
        <begin position="54"/>
        <end position="91"/>
    </location>
</feature>
<organism evidence="2">
    <name type="scientific">Staphylococcus phage Pel53</name>
    <dbReference type="NCBI Taxonomy" id="3234048"/>
    <lineage>
        <taxon>Viruses</taxon>
        <taxon>Duplodnaviria</taxon>
        <taxon>Heunggongvirae</taxon>
        <taxon>Uroviricota</taxon>
        <taxon>Caudoviricetes</taxon>
        <taxon>Chaseviridae</taxon>
        <taxon>Cleopatravirinae</taxon>
    </lineage>
</organism>
<dbReference type="InterPro" id="IPR044925">
    <property type="entry name" value="His-Me_finger_sf"/>
</dbReference>
<evidence type="ECO:0000313" key="2">
    <source>
        <dbReference type="EMBL" id="XDJ02259.1"/>
    </source>
</evidence>
<accession>A0AB39C6K5</accession>
<reference evidence="2" key="1">
    <citation type="submission" date="2024-06" db="EMBL/GenBank/DDBJ databases">
        <title>New lytic and new temperate phages specific for Staphylococcus hyicus.</title>
        <authorList>
            <person name="Petrzik K."/>
            <person name="Sovova L."/>
        </authorList>
    </citation>
    <scope>NUCLEOTIDE SEQUENCE</scope>
</reference>
<dbReference type="SUPFAM" id="SSF54060">
    <property type="entry name" value="His-Me finger endonucleases"/>
    <property type="match status" value="1"/>
</dbReference>
<evidence type="ECO:0000259" key="1">
    <source>
        <dbReference type="Pfam" id="PF13392"/>
    </source>
</evidence>
<keyword evidence="2" id="KW-0255">Endonuclease</keyword>
<protein>
    <submittedName>
        <fullName evidence="2">HNH homing endonuclease</fullName>
    </submittedName>
</protein>
<sequence>MLTQSRLREVLIYNLESGLFTWKISLRYGDAGKVAGTLDKDGYITIRIDGRLYRANRLAFLYVLGRFPNGVADHIDQVVTNNAWNNLREATCVTNGYNRKNSSNNTSGVKGVYWDKVRNKWVARISVNKRRLVVGEFNKLSDAEAAIVSARNKYHGEFANHGL</sequence>
<proteinExistence type="predicted"/>
<name>A0AB39C6K5_9CAUD</name>
<dbReference type="Gene3D" id="3.90.75.20">
    <property type="match status" value="1"/>
</dbReference>
<dbReference type="GO" id="GO:0004519">
    <property type="term" value="F:endonuclease activity"/>
    <property type="evidence" value="ECO:0007669"/>
    <property type="project" value="UniProtKB-KW"/>
</dbReference>
<gene>
    <name evidence="2" type="ORF">ShPel53_46</name>
</gene>
<dbReference type="Gene3D" id="1.20.5.2050">
    <property type="match status" value="1"/>
</dbReference>
<keyword evidence="2" id="KW-0540">Nuclease</keyword>
<dbReference type="InterPro" id="IPR003615">
    <property type="entry name" value="HNH_nuc"/>
</dbReference>